<dbReference type="Proteomes" id="UP000516437">
    <property type="component" value="Unassembled WGS sequence"/>
</dbReference>
<evidence type="ECO:0000313" key="1">
    <source>
        <dbReference type="EMBL" id="KAB1199675.1"/>
    </source>
</evidence>
<proteinExistence type="predicted"/>
<dbReference type="AlphaFoldDB" id="A0A6A1UGU1"/>
<name>A0A6A1UGU1_9ROSI</name>
<dbReference type="EMBL" id="RXIC02000430">
    <property type="protein sequence ID" value="KAB1199675.1"/>
    <property type="molecule type" value="Genomic_DNA"/>
</dbReference>
<protein>
    <recommendedName>
        <fullName evidence="3">LRR receptor-like serine/threonine-protein kinase</fullName>
    </recommendedName>
</protein>
<accession>A0A6A1UGU1</accession>
<dbReference type="OrthoDB" id="676979at2759"/>
<reference evidence="1 2" key="1">
    <citation type="journal article" date="2019" name="Plant Biotechnol. J.">
        <title>The red bayberry genome and genetic basis of sex determination.</title>
        <authorList>
            <person name="Jia H.M."/>
            <person name="Jia H.J."/>
            <person name="Cai Q.L."/>
            <person name="Wang Y."/>
            <person name="Zhao H.B."/>
            <person name="Yang W.F."/>
            <person name="Wang G.Y."/>
            <person name="Li Y.H."/>
            <person name="Zhan D.L."/>
            <person name="Shen Y.T."/>
            <person name="Niu Q.F."/>
            <person name="Chang L."/>
            <person name="Qiu J."/>
            <person name="Zhao L."/>
            <person name="Xie H.B."/>
            <person name="Fu W.Y."/>
            <person name="Jin J."/>
            <person name="Li X.W."/>
            <person name="Jiao Y."/>
            <person name="Zhou C.C."/>
            <person name="Tu T."/>
            <person name="Chai C.Y."/>
            <person name="Gao J.L."/>
            <person name="Fan L.J."/>
            <person name="van de Weg E."/>
            <person name="Wang J.Y."/>
            <person name="Gao Z.S."/>
        </authorList>
    </citation>
    <scope>NUCLEOTIDE SEQUENCE [LARGE SCALE GENOMIC DNA]</scope>
    <source>
        <tissue evidence="1">Leaves</tissue>
    </source>
</reference>
<dbReference type="Gene3D" id="3.80.10.10">
    <property type="entry name" value="Ribonuclease Inhibitor"/>
    <property type="match status" value="1"/>
</dbReference>
<dbReference type="InterPro" id="IPR032675">
    <property type="entry name" value="LRR_dom_sf"/>
</dbReference>
<organism evidence="1 2">
    <name type="scientific">Morella rubra</name>
    <name type="common">Chinese bayberry</name>
    <dbReference type="NCBI Taxonomy" id="262757"/>
    <lineage>
        <taxon>Eukaryota</taxon>
        <taxon>Viridiplantae</taxon>
        <taxon>Streptophyta</taxon>
        <taxon>Embryophyta</taxon>
        <taxon>Tracheophyta</taxon>
        <taxon>Spermatophyta</taxon>
        <taxon>Magnoliopsida</taxon>
        <taxon>eudicotyledons</taxon>
        <taxon>Gunneridae</taxon>
        <taxon>Pentapetalae</taxon>
        <taxon>rosids</taxon>
        <taxon>fabids</taxon>
        <taxon>Fagales</taxon>
        <taxon>Myricaceae</taxon>
        <taxon>Morella</taxon>
    </lineage>
</organism>
<feature type="non-terminal residue" evidence="1">
    <location>
        <position position="1"/>
    </location>
</feature>
<evidence type="ECO:0008006" key="3">
    <source>
        <dbReference type="Google" id="ProtNLM"/>
    </source>
</evidence>
<evidence type="ECO:0000313" key="2">
    <source>
        <dbReference type="Proteomes" id="UP000516437"/>
    </source>
</evidence>
<comment type="caution">
    <text evidence="1">The sequence shown here is derived from an EMBL/GenBank/DDBJ whole genome shotgun (WGS) entry which is preliminary data.</text>
</comment>
<sequence length="91" mass="9880">LWHETVKALNSLFQQWDAQAVALWNISGEPCSGSAINGTVFEDPANNPAITCDCTYDSNTTCHITQLKIDQNYFTGTLPAFIGNLSALTSL</sequence>
<gene>
    <name evidence="1" type="ORF">CJ030_MR0G018466</name>
</gene>
<keyword evidence="2" id="KW-1185">Reference proteome</keyword>